<gene>
    <name evidence="12" type="primary">nudC</name>
    <name evidence="12" type="ORF">JW498_07120</name>
</gene>
<dbReference type="InterPro" id="IPR020476">
    <property type="entry name" value="Nudix_hydrolase"/>
</dbReference>
<evidence type="ECO:0000256" key="4">
    <source>
        <dbReference type="ARBA" id="ARBA00012381"/>
    </source>
</evidence>
<name>A0ABS2W5Y2_9GAMM</name>
<dbReference type="EMBL" id="JAFFZP010000008">
    <property type="protein sequence ID" value="MBN0987122.1"/>
    <property type="molecule type" value="Genomic_DNA"/>
</dbReference>
<evidence type="ECO:0000256" key="3">
    <source>
        <dbReference type="ARBA" id="ARBA00009595"/>
    </source>
</evidence>
<sequence>MEIEYIYSSGHRVWSDLQGRWIFTQPCCDHRLALEEYDLTLLPQQQVRLLIMPEDVLPHETPGLQLRQLLSRSEESMFPLLSRAAQVATWSRDHNFCPRCGDALRHHHQDLAKQCDGCGLTQYPRLSPCIITLVTRGEYCILAQGVRFTEPRYSTLAGFIEAGESAEDALAREVREEVGVEVTNIRYHCSQSWPFPHSLMLGFFADYVSGEIVPEPGEIVDARWFHYSELDEAPIPPPFTISRQLIDEFIKRCKVAD</sequence>
<dbReference type="Proteomes" id="UP000760472">
    <property type="component" value="Unassembled WGS sequence"/>
</dbReference>
<dbReference type="PROSITE" id="PS51462">
    <property type="entry name" value="NUDIX"/>
    <property type="match status" value="1"/>
</dbReference>
<dbReference type="Pfam" id="PF00293">
    <property type="entry name" value="NUDIX"/>
    <property type="match status" value="1"/>
</dbReference>
<dbReference type="Gene3D" id="3.90.79.10">
    <property type="entry name" value="Nucleoside Triphosphate Pyrophosphohydrolase"/>
    <property type="match status" value="1"/>
</dbReference>
<comment type="caution">
    <text evidence="12">The sequence shown here is derived from an EMBL/GenBank/DDBJ whole genome shotgun (WGS) entry which is preliminary data.</text>
</comment>
<dbReference type="InterPro" id="IPR020084">
    <property type="entry name" value="NUDIX_hydrolase_CS"/>
</dbReference>
<dbReference type="EC" id="3.6.1.22" evidence="4"/>
<reference evidence="12 13" key="1">
    <citation type="submission" date="2021-02" db="EMBL/GenBank/DDBJ databases">
        <title>A novel species of genus Amphritea isolated from a fishpond in China.</title>
        <authorList>
            <person name="Lu H."/>
        </authorList>
    </citation>
    <scope>NUCLEOTIDE SEQUENCE [LARGE SCALE GENOMIC DNA]</scope>
    <source>
        <strain evidence="12 13">RP18W</strain>
    </source>
</reference>
<evidence type="ECO:0000256" key="5">
    <source>
        <dbReference type="ARBA" id="ARBA00022723"/>
    </source>
</evidence>
<dbReference type="RefSeq" id="WP_205213270.1">
    <property type="nucleotide sequence ID" value="NZ_JAFFZP010000008.1"/>
</dbReference>
<comment type="similarity">
    <text evidence="3">Belongs to the Nudix hydrolase family. NudC subfamily.</text>
</comment>
<evidence type="ECO:0000313" key="12">
    <source>
        <dbReference type="EMBL" id="MBN0987122.1"/>
    </source>
</evidence>
<dbReference type="PROSITE" id="PS00893">
    <property type="entry name" value="NUDIX_BOX"/>
    <property type="match status" value="1"/>
</dbReference>
<keyword evidence="6 10" id="KW-0378">Hydrolase</keyword>
<dbReference type="PRINTS" id="PR00502">
    <property type="entry name" value="NUDIXFAMILY"/>
</dbReference>
<dbReference type="NCBIfam" id="NF001299">
    <property type="entry name" value="PRK00241.1"/>
    <property type="match status" value="1"/>
</dbReference>
<evidence type="ECO:0000256" key="2">
    <source>
        <dbReference type="ARBA" id="ARBA00001947"/>
    </source>
</evidence>
<dbReference type="InterPro" id="IPR000086">
    <property type="entry name" value="NUDIX_hydrolase_dom"/>
</dbReference>
<keyword evidence="5" id="KW-0479">Metal-binding</keyword>
<keyword evidence="13" id="KW-1185">Reference proteome</keyword>
<dbReference type="PANTHER" id="PTHR42904">
    <property type="entry name" value="NUDIX HYDROLASE, NUDC SUBFAMILY"/>
    <property type="match status" value="1"/>
</dbReference>
<evidence type="ECO:0000256" key="10">
    <source>
        <dbReference type="RuleBase" id="RU003476"/>
    </source>
</evidence>
<comment type="cofactor">
    <cofactor evidence="1">
        <name>Mg(2+)</name>
        <dbReference type="ChEBI" id="CHEBI:18420"/>
    </cofactor>
</comment>
<protein>
    <recommendedName>
        <fullName evidence="4">NAD(+) diphosphatase</fullName>
        <ecNumber evidence="4">3.6.1.22</ecNumber>
    </recommendedName>
</protein>
<evidence type="ECO:0000256" key="6">
    <source>
        <dbReference type="ARBA" id="ARBA00022801"/>
    </source>
</evidence>
<accession>A0ABS2W5Y2</accession>
<evidence type="ECO:0000256" key="1">
    <source>
        <dbReference type="ARBA" id="ARBA00001946"/>
    </source>
</evidence>
<keyword evidence="7" id="KW-0460">Magnesium</keyword>
<dbReference type="PANTHER" id="PTHR42904:SF6">
    <property type="entry name" value="NAD-CAPPED RNA HYDROLASE NUDT12"/>
    <property type="match status" value="1"/>
</dbReference>
<evidence type="ECO:0000256" key="9">
    <source>
        <dbReference type="ARBA" id="ARBA00023679"/>
    </source>
</evidence>
<dbReference type="InterPro" id="IPR015376">
    <property type="entry name" value="Znr_NADH_PPase"/>
</dbReference>
<evidence type="ECO:0000259" key="11">
    <source>
        <dbReference type="PROSITE" id="PS51462"/>
    </source>
</evidence>
<dbReference type="SUPFAM" id="SSF55811">
    <property type="entry name" value="Nudix"/>
    <property type="match status" value="1"/>
</dbReference>
<dbReference type="InterPro" id="IPR049734">
    <property type="entry name" value="NudC-like_C"/>
</dbReference>
<organism evidence="12 13">
    <name type="scientific">Amphritea pacifica</name>
    <dbReference type="NCBI Taxonomy" id="2811233"/>
    <lineage>
        <taxon>Bacteria</taxon>
        <taxon>Pseudomonadati</taxon>
        <taxon>Pseudomonadota</taxon>
        <taxon>Gammaproteobacteria</taxon>
        <taxon>Oceanospirillales</taxon>
        <taxon>Oceanospirillaceae</taxon>
        <taxon>Amphritea</taxon>
    </lineage>
</organism>
<dbReference type="GO" id="GO:0016787">
    <property type="term" value="F:hydrolase activity"/>
    <property type="evidence" value="ECO:0007669"/>
    <property type="project" value="UniProtKB-KW"/>
</dbReference>
<dbReference type="InterPro" id="IPR015797">
    <property type="entry name" value="NUDIX_hydrolase-like_dom_sf"/>
</dbReference>
<feature type="domain" description="Nudix hydrolase" evidence="11">
    <location>
        <begin position="124"/>
        <end position="247"/>
    </location>
</feature>
<dbReference type="CDD" id="cd03429">
    <property type="entry name" value="NUDIX_NADH_pyrophosphatase_Nudt13"/>
    <property type="match status" value="1"/>
</dbReference>
<evidence type="ECO:0000313" key="13">
    <source>
        <dbReference type="Proteomes" id="UP000760472"/>
    </source>
</evidence>
<evidence type="ECO:0000256" key="7">
    <source>
        <dbReference type="ARBA" id="ARBA00022842"/>
    </source>
</evidence>
<dbReference type="Gene3D" id="3.90.79.20">
    <property type="match status" value="1"/>
</dbReference>
<proteinExistence type="inferred from homology"/>
<comment type="catalytic activity">
    <reaction evidence="9">
        <text>a 5'-end NAD(+)-phospho-ribonucleoside in mRNA + H2O = a 5'-end phospho-adenosine-phospho-ribonucleoside in mRNA + beta-nicotinamide D-ribonucleotide + 2 H(+)</text>
        <dbReference type="Rhea" id="RHEA:60876"/>
        <dbReference type="Rhea" id="RHEA-COMP:15698"/>
        <dbReference type="Rhea" id="RHEA-COMP:15719"/>
        <dbReference type="ChEBI" id="CHEBI:14649"/>
        <dbReference type="ChEBI" id="CHEBI:15377"/>
        <dbReference type="ChEBI" id="CHEBI:15378"/>
        <dbReference type="ChEBI" id="CHEBI:144029"/>
        <dbReference type="ChEBI" id="CHEBI:144051"/>
    </reaction>
    <physiologicalReaction direction="left-to-right" evidence="9">
        <dbReference type="Rhea" id="RHEA:60877"/>
    </physiologicalReaction>
</comment>
<keyword evidence="8" id="KW-0520">NAD</keyword>
<dbReference type="Pfam" id="PF09297">
    <property type="entry name" value="Zn_ribbon_NUD"/>
    <property type="match status" value="1"/>
</dbReference>
<comment type="cofactor">
    <cofactor evidence="2">
        <name>Zn(2+)</name>
        <dbReference type="ChEBI" id="CHEBI:29105"/>
    </cofactor>
</comment>
<dbReference type="InterPro" id="IPR050241">
    <property type="entry name" value="NAD-cap_RNA_hydrolase_NudC"/>
</dbReference>
<evidence type="ECO:0000256" key="8">
    <source>
        <dbReference type="ARBA" id="ARBA00023027"/>
    </source>
</evidence>